<evidence type="ECO:0000256" key="2">
    <source>
        <dbReference type="ARBA" id="ARBA00004574"/>
    </source>
</evidence>
<proteinExistence type="inferred from homology"/>
<keyword evidence="8" id="KW-0539">Nucleus</keyword>
<evidence type="ECO:0000256" key="3">
    <source>
        <dbReference type="ARBA" id="ARBA00008442"/>
    </source>
</evidence>
<organism evidence="11 12">
    <name type="scientific">Elaphomyces granulatus</name>
    <dbReference type="NCBI Taxonomy" id="519963"/>
    <lineage>
        <taxon>Eukaryota</taxon>
        <taxon>Fungi</taxon>
        <taxon>Dikarya</taxon>
        <taxon>Ascomycota</taxon>
        <taxon>Pezizomycotina</taxon>
        <taxon>Eurotiomycetes</taxon>
        <taxon>Eurotiomycetidae</taxon>
        <taxon>Eurotiales</taxon>
        <taxon>Elaphomycetaceae</taxon>
        <taxon>Elaphomyces</taxon>
    </lineage>
</organism>
<dbReference type="OrthoDB" id="2186770at2759"/>
<comment type="subcellular location">
    <subcellularLocation>
        <location evidence="2">Chromosome</location>
        <location evidence="2">Telomere</location>
    </subcellularLocation>
    <subcellularLocation>
        <location evidence="1">Nucleus</location>
    </subcellularLocation>
</comment>
<dbReference type="InterPro" id="IPR011564">
    <property type="entry name" value="Telomer_end-bd_POT1/Cdc13"/>
</dbReference>
<name>A0A232LRM4_9EURO</name>
<dbReference type="GO" id="GO:0032210">
    <property type="term" value="P:regulation of telomere maintenance via telomerase"/>
    <property type="evidence" value="ECO:0007669"/>
    <property type="project" value="TreeGrafter"/>
</dbReference>
<keyword evidence="6" id="KW-0779">Telomere</keyword>
<feature type="compositionally biased region" description="Basic and acidic residues" evidence="9">
    <location>
        <begin position="351"/>
        <end position="364"/>
    </location>
</feature>
<dbReference type="InterPro" id="IPR028389">
    <property type="entry name" value="POT1"/>
</dbReference>
<dbReference type="GO" id="GO:0098505">
    <property type="term" value="F:G-rich strand telomeric DNA binding"/>
    <property type="evidence" value="ECO:0007669"/>
    <property type="project" value="TreeGrafter"/>
</dbReference>
<evidence type="ECO:0000256" key="5">
    <source>
        <dbReference type="ARBA" id="ARBA00022454"/>
    </source>
</evidence>
<protein>
    <recommendedName>
        <fullName evidence="4">Protection of telomeres protein 1</fullName>
    </recommendedName>
</protein>
<evidence type="ECO:0000256" key="9">
    <source>
        <dbReference type="SAM" id="MobiDB-lite"/>
    </source>
</evidence>
<dbReference type="InterPro" id="IPR032042">
    <property type="entry name" value="POT1PC"/>
</dbReference>
<keyword evidence="7" id="KW-0238">DNA-binding</keyword>
<feature type="region of interest" description="Disordered" evidence="9">
    <location>
        <begin position="472"/>
        <end position="494"/>
    </location>
</feature>
<evidence type="ECO:0000256" key="4">
    <source>
        <dbReference type="ARBA" id="ARBA00015253"/>
    </source>
</evidence>
<feature type="compositionally biased region" description="Polar residues" evidence="9">
    <location>
        <begin position="155"/>
        <end position="167"/>
    </location>
</feature>
<reference evidence="11 12" key="1">
    <citation type="journal article" date="2015" name="Environ. Microbiol.">
        <title>Metagenome sequence of Elaphomyces granulatus from sporocarp tissue reveals Ascomycota ectomycorrhizal fingerprints of genome expansion and a Proteobacteria-rich microbiome.</title>
        <authorList>
            <person name="Quandt C.A."/>
            <person name="Kohler A."/>
            <person name="Hesse C.N."/>
            <person name="Sharpton T.J."/>
            <person name="Martin F."/>
            <person name="Spatafora J.W."/>
        </authorList>
    </citation>
    <scope>NUCLEOTIDE SEQUENCE [LARGE SCALE GENOMIC DNA]</scope>
    <source>
        <strain evidence="11 12">OSC145934</strain>
    </source>
</reference>
<keyword evidence="5" id="KW-0158">Chromosome</keyword>
<gene>
    <name evidence="11" type="ORF">Egran_05443</name>
</gene>
<dbReference type="CDD" id="cd04497">
    <property type="entry name" value="hPOT1_OB1_like"/>
    <property type="match status" value="1"/>
</dbReference>
<feature type="compositionally biased region" description="Acidic residues" evidence="9">
    <location>
        <begin position="474"/>
        <end position="485"/>
    </location>
</feature>
<evidence type="ECO:0000256" key="1">
    <source>
        <dbReference type="ARBA" id="ARBA00004123"/>
    </source>
</evidence>
<dbReference type="Proteomes" id="UP000243515">
    <property type="component" value="Unassembled WGS sequence"/>
</dbReference>
<feature type="domain" description="Telomeric single stranded DNA binding POT1/Cdc13" evidence="10">
    <location>
        <begin position="9"/>
        <end position="138"/>
    </location>
</feature>
<feature type="compositionally biased region" description="Basic and acidic residues" evidence="9">
    <location>
        <begin position="372"/>
        <end position="383"/>
    </location>
</feature>
<dbReference type="SMART" id="SM00976">
    <property type="entry name" value="Telo_bind"/>
    <property type="match status" value="1"/>
</dbReference>
<dbReference type="PANTHER" id="PTHR14513:SF0">
    <property type="entry name" value="PROTECTION OF TELOMERES PROTEIN 1"/>
    <property type="match status" value="1"/>
</dbReference>
<dbReference type="GO" id="GO:0010521">
    <property type="term" value="F:telomerase inhibitor activity"/>
    <property type="evidence" value="ECO:0007669"/>
    <property type="project" value="TreeGrafter"/>
</dbReference>
<dbReference type="Gene3D" id="2.40.50.140">
    <property type="entry name" value="Nucleic acid-binding proteins"/>
    <property type="match status" value="2"/>
</dbReference>
<evidence type="ECO:0000313" key="11">
    <source>
        <dbReference type="EMBL" id="OXV06789.1"/>
    </source>
</evidence>
<dbReference type="PANTHER" id="PTHR14513">
    <property type="entry name" value="PROTECTION OF TELOMERES 1"/>
    <property type="match status" value="1"/>
</dbReference>
<evidence type="ECO:0000259" key="10">
    <source>
        <dbReference type="SMART" id="SM00976"/>
    </source>
</evidence>
<keyword evidence="12" id="KW-1185">Reference proteome</keyword>
<dbReference type="Pfam" id="PF02765">
    <property type="entry name" value="POT1"/>
    <property type="match status" value="1"/>
</dbReference>
<accession>A0A232LRM4</accession>
<dbReference type="GO" id="GO:0000783">
    <property type="term" value="C:nuclear telomere cap complex"/>
    <property type="evidence" value="ECO:0007669"/>
    <property type="project" value="TreeGrafter"/>
</dbReference>
<dbReference type="SUPFAM" id="SSF50249">
    <property type="entry name" value="Nucleic acid-binding proteins"/>
    <property type="match status" value="2"/>
</dbReference>
<evidence type="ECO:0000313" key="12">
    <source>
        <dbReference type="Proteomes" id="UP000243515"/>
    </source>
</evidence>
<evidence type="ECO:0000256" key="6">
    <source>
        <dbReference type="ARBA" id="ARBA00022895"/>
    </source>
</evidence>
<comment type="similarity">
    <text evidence="3">Belongs to the telombin family.</text>
</comment>
<evidence type="ECO:0000256" key="7">
    <source>
        <dbReference type="ARBA" id="ARBA00023125"/>
    </source>
</evidence>
<dbReference type="EMBL" id="NPHW01005411">
    <property type="protein sequence ID" value="OXV06789.1"/>
    <property type="molecule type" value="Genomic_DNA"/>
</dbReference>
<evidence type="ECO:0000256" key="8">
    <source>
        <dbReference type="ARBA" id="ARBA00023242"/>
    </source>
</evidence>
<comment type="caution">
    <text evidence="11">The sequence shown here is derived from an EMBL/GenBank/DDBJ whole genome shotgun (WGS) entry which is preliminary data.</text>
</comment>
<dbReference type="AlphaFoldDB" id="A0A232LRM4"/>
<feature type="region of interest" description="Disordered" evidence="9">
    <location>
        <begin position="348"/>
        <end position="410"/>
    </location>
</feature>
<dbReference type="FunFam" id="2.40.50.140:FF:000303">
    <property type="entry name" value="Protection of telomeres protein 1"/>
    <property type="match status" value="1"/>
</dbReference>
<dbReference type="Pfam" id="PF16686">
    <property type="entry name" value="POT1PC"/>
    <property type="match status" value="1"/>
</dbReference>
<sequence length="638" mass="72705">MPPSVPPKFVDVRSARSGQGFVNVIGVVADALPKALSSGSSFMVTFTIKDSDFDGESWDGLKIKYFNNKEDRVPDVQQHDVILLRNLRVRPFQQALIGVASQYDNVAWAIFRQGSDSRFSPPIYSPGSAEPTFQEKAYANSLLNALGGLRARRSPLNTSKPQVTAAQTSSRSSTSLSTRNKFSLIKDVSPQTFADLIVLVVKTFPESGKFLLYVTDYTVNKSLFNYHDSVADEEDQNLEGDEYGYISRPKKRWQGPFGQMTLQVALWEPHSYFAQKNVKENDILLLSNVHIKFGREHGRLDASIHTDRRYPDKICVKVVDQYDEPRVKELLKRKREYWKRVRADSAQATKDFGDSREGPQECTKKGKKRRREQQQKKETKRDEDQAEIGTSFRVHRNEPNKNVKAQHPGIPPRSLLDILTNESHDNVSPDGIAYKLPFQNIYYKATVCVIDFFPPNLVDFAVACNPEYAMLSDSDSDDNGEDSDSSDGSSPVLSRSRSRRRRIWEWRFCLLVEDAKPAPPSQPKERLKLFVSGNDAVHLLKLDAVDLRKDEARLRDLREKLFIIWGNLEELKRSSSGSCVDRKQQQALPFTCCIKEYGVKCLEHAHSDATMTDEQKGHECRFGWERKFAMFGTTILWQ</sequence>
<dbReference type="InterPro" id="IPR012340">
    <property type="entry name" value="NA-bd_OB-fold"/>
</dbReference>
<feature type="region of interest" description="Disordered" evidence="9">
    <location>
        <begin position="154"/>
        <end position="174"/>
    </location>
</feature>
<dbReference type="GO" id="GO:0016233">
    <property type="term" value="P:telomere capping"/>
    <property type="evidence" value="ECO:0007669"/>
    <property type="project" value="TreeGrafter"/>
</dbReference>